<organism evidence="2 3">
    <name type="scientific">Paenalcaligenes hominis</name>
    <dbReference type="NCBI Taxonomy" id="643674"/>
    <lineage>
        <taxon>Bacteria</taxon>
        <taxon>Pseudomonadati</taxon>
        <taxon>Pseudomonadota</taxon>
        <taxon>Betaproteobacteria</taxon>
        <taxon>Burkholderiales</taxon>
        <taxon>Alcaligenaceae</taxon>
        <taxon>Paenalcaligenes</taxon>
    </lineage>
</organism>
<evidence type="ECO:0000259" key="1">
    <source>
        <dbReference type="PROSITE" id="PS51186"/>
    </source>
</evidence>
<accession>A0A1U9JXB5</accession>
<evidence type="ECO:0000313" key="3">
    <source>
        <dbReference type="Proteomes" id="UP000189369"/>
    </source>
</evidence>
<reference evidence="2 3" key="1">
    <citation type="submission" date="2017-01" db="EMBL/GenBank/DDBJ databases">
        <title>Complete Genome Sequence of Paenalcaligenes hominis, Isolated from a paraplegic Patient with neurogenic bladder.</title>
        <authorList>
            <person name="Mukhopadhyay R."/>
            <person name="Joaquin J."/>
            <person name="Hogue R."/>
            <person name="Kilaru A."/>
            <person name="Jospin G."/>
            <person name="Mars K."/>
            <person name="Eisen J.A."/>
            <person name="Chaturvedi V."/>
        </authorList>
    </citation>
    <scope>NUCLEOTIDE SEQUENCE [LARGE SCALE GENOMIC DNA]</scope>
    <source>
        <strain evidence="2 3">15S00501</strain>
    </source>
</reference>
<sequence length="142" mass="15837">MTGREKCVIGAWSDLKHDATAVRFEVFVQEQQVPAEIELDEFDPHCIHAVVYAALGEPVATGRLLPNAHIGRMAVKASHRGQGLGGQILTVLMQEAKKRGDSTVFLSAQLQAIDFYKIYGFHAFGEVYQDAHIDHRMMRCDL</sequence>
<dbReference type="InterPro" id="IPR016181">
    <property type="entry name" value="Acyl_CoA_acyltransferase"/>
</dbReference>
<dbReference type="CDD" id="cd04301">
    <property type="entry name" value="NAT_SF"/>
    <property type="match status" value="1"/>
</dbReference>
<dbReference type="Pfam" id="PF13673">
    <property type="entry name" value="Acetyltransf_10"/>
    <property type="match status" value="1"/>
</dbReference>
<dbReference type="KEGG" id="phn:PAEH1_00740"/>
<evidence type="ECO:0000313" key="2">
    <source>
        <dbReference type="EMBL" id="AQS50437.1"/>
    </source>
</evidence>
<dbReference type="PANTHER" id="PTHR13355:SF11">
    <property type="entry name" value="GLUCOSAMINE 6-PHOSPHATE N-ACETYLTRANSFERASE"/>
    <property type="match status" value="1"/>
</dbReference>
<dbReference type="PANTHER" id="PTHR13355">
    <property type="entry name" value="GLUCOSAMINE 6-PHOSPHATE N-ACETYLTRANSFERASE"/>
    <property type="match status" value="1"/>
</dbReference>
<dbReference type="PROSITE" id="PS51186">
    <property type="entry name" value="GNAT"/>
    <property type="match status" value="1"/>
</dbReference>
<dbReference type="EMBL" id="CP019697">
    <property type="protein sequence ID" value="AQS50437.1"/>
    <property type="molecule type" value="Genomic_DNA"/>
</dbReference>
<dbReference type="SUPFAM" id="SSF55729">
    <property type="entry name" value="Acyl-CoA N-acyltransferases (Nat)"/>
    <property type="match status" value="1"/>
</dbReference>
<feature type="domain" description="N-acetyltransferase" evidence="1">
    <location>
        <begin position="7"/>
        <end position="142"/>
    </location>
</feature>
<dbReference type="Proteomes" id="UP000189369">
    <property type="component" value="Chromosome"/>
</dbReference>
<dbReference type="InterPro" id="IPR039143">
    <property type="entry name" value="GNPNAT1-like"/>
</dbReference>
<dbReference type="AlphaFoldDB" id="A0A1U9JXB5"/>
<keyword evidence="2" id="KW-0808">Transferase</keyword>
<dbReference type="Gene3D" id="3.40.630.30">
    <property type="match status" value="1"/>
</dbReference>
<dbReference type="STRING" id="643674.PAEH1_00740"/>
<proteinExistence type="predicted"/>
<protein>
    <submittedName>
        <fullName evidence="2">GNAT family N-acetyltransferase</fullName>
    </submittedName>
</protein>
<dbReference type="GO" id="GO:0004343">
    <property type="term" value="F:glucosamine 6-phosphate N-acetyltransferase activity"/>
    <property type="evidence" value="ECO:0007669"/>
    <property type="project" value="TreeGrafter"/>
</dbReference>
<dbReference type="OrthoDB" id="9796171at2"/>
<dbReference type="InterPro" id="IPR000182">
    <property type="entry name" value="GNAT_dom"/>
</dbReference>
<gene>
    <name evidence="2" type="ORF">PAEH1_00740</name>
</gene>
<name>A0A1U9JXB5_9BURK</name>